<dbReference type="AlphaFoldDB" id="A0A9R1US25"/>
<evidence type="ECO:0008006" key="3">
    <source>
        <dbReference type="Google" id="ProtNLM"/>
    </source>
</evidence>
<dbReference type="EMBL" id="NBSK02000008">
    <property type="protein sequence ID" value="KAJ0192571.1"/>
    <property type="molecule type" value="Genomic_DNA"/>
</dbReference>
<dbReference type="PANTHER" id="PTHR47718:SF12">
    <property type="entry name" value="PROTEIN FAR1-RELATED SEQUENCE"/>
    <property type="match status" value="1"/>
</dbReference>
<proteinExistence type="predicted"/>
<keyword evidence="2" id="KW-1185">Reference proteome</keyword>
<accession>A0A9R1US25</accession>
<sequence length="125" mass="14586">MIVNSSAEMVVNRMINKKENIQNFSLEYIACSNDELTVMFLAYETAKTNYKEFEDMVSFDATYTRNMYNMLFIPFTRIDNHKRYVTSGTSLLDNEIVDSYIGCLGVFWMCLVKNHILLLPIKIQP</sequence>
<evidence type="ECO:0000313" key="2">
    <source>
        <dbReference type="Proteomes" id="UP000235145"/>
    </source>
</evidence>
<comment type="caution">
    <text evidence="1">The sequence shown here is derived from an EMBL/GenBank/DDBJ whole genome shotgun (WGS) entry which is preliminary data.</text>
</comment>
<name>A0A9R1US25_LACSA</name>
<gene>
    <name evidence="1" type="ORF">LSAT_V11C800402630</name>
</gene>
<evidence type="ECO:0000313" key="1">
    <source>
        <dbReference type="EMBL" id="KAJ0192571.1"/>
    </source>
</evidence>
<dbReference type="PANTHER" id="PTHR47718">
    <property type="entry name" value="OS01G0519700 PROTEIN"/>
    <property type="match status" value="1"/>
</dbReference>
<protein>
    <recommendedName>
        <fullName evidence="3">Protein FAR1-RELATED SEQUENCE</fullName>
    </recommendedName>
</protein>
<organism evidence="1 2">
    <name type="scientific">Lactuca sativa</name>
    <name type="common">Garden lettuce</name>
    <dbReference type="NCBI Taxonomy" id="4236"/>
    <lineage>
        <taxon>Eukaryota</taxon>
        <taxon>Viridiplantae</taxon>
        <taxon>Streptophyta</taxon>
        <taxon>Embryophyta</taxon>
        <taxon>Tracheophyta</taxon>
        <taxon>Spermatophyta</taxon>
        <taxon>Magnoliopsida</taxon>
        <taxon>eudicotyledons</taxon>
        <taxon>Gunneridae</taxon>
        <taxon>Pentapetalae</taxon>
        <taxon>asterids</taxon>
        <taxon>campanulids</taxon>
        <taxon>Asterales</taxon>
        <taxon>Asteraceae</taxon>
        <taxon>Cichorioideae</taxon>
        <taxon>Cichorieae</taxon>
        <taxon>Lactucinae</taxon>
        <taxon>Lactuca</taxon>
    </lineage>
</organism>
<dbReference type="Proteomes" id="UP000235145">
    <property type="component" value="Unassembled WGS sequence"/>
</dbReference>
<reference evidence="1 2" key="1">
    <citation type="journal article" date="2017" name="Nat. Commun.">
        <title>Genome assembly with in vitro proximity ligation data and whole-genome triplication in lettuce.</title>
        <authorList>
            <person name="Reyes-Chin-Wo S."/>
            <person name="Wang Z."/>
            <person name="Yang X."/>
            <person name="Kozik A."/>
            <person name="Arikit S."/>
            <person name="Song C."/>
            <person name="Xia L."/>
            <person name="Froenicke L."/>
            <person name="Lavelle D.O."/>
            <person name="Truco M.J."/>
            <person name="Xia R."/>
            <person name="Zhu S."/>
            <person name="Xu C."/>
            <person name="Xu H."/>
            <person name="Xu X."/>
            <person name="Cox K."/>
            <person name="Korf I."/>
            <person name="Meyers B.C."/>
            <person name="Michelmore R.W."/>
        </authorList>
    </citation>
    <scope>NUCLEOTIDE SEQUENCE [LARGE SCALE GENOMIC DNA]</scope>
    <source>
        <strain evidence="2">cv. Salinas</strain>
        <tissue evidence="1">Seedlings</tissue>
    </source>
</reference>